<reference evidence="3" key="1">
    <citation type="submission" date="2013-06" db="EMBL/GenBank/DDBJ databases">
        <authorList>
            <person name="Zhao Q."/>
        </authorList>
    </citation>
    <scope>NUCLEOTIDE SEQUENCE</scope>
    <source>
        <strain evidence="3">cv. W1943</strain>
    </source>
</reference>
<dbReference type="AlphaFoldDB" id="A0A0E0QZ63"/>
<evidence type="ECO:0000313" key="2">
    <source>
        <dbReference type="EnsemblPlants" id="ORUFI10G10660.1"/>
    </source>
</evidence>
<organism evidence="2 3">
    <name type="scientific">Oryza rufipogon</name>
    <name type="common">Brownbeard rice</name>
    <name type="synonym">Asian wild rice</name>
    <dbReference type="NCBI Taxonomy" id="4529"/>
    <lineage>
        <taxon>Eukaryota</taxon>
        <taxon>Viridiplantae</taxon>
        <taxon>Streptophyta</taxon>
        <taxon>Embryophyta</taxon>
        <taxon>Tracheophyta</taxon>
        <taxon>Spermatophyta</taxon>
        <taxon>Magnoliopsida</taxon>
        <taxon>Liliopsida</taxon>
        <taxon>Poales</taxon>
        <taxon>Poaceae</taxon>
        <taxon>BOP clade</taxon>
        <taxon>Oryzoideae</taxon>
        <taxon>Oryzeae</taxon>
        <taxon>Oryzinae</taxon>
        <taxon>Oryza</taxon>
    </lineage>
</organism>
<feature type="compositionally biased region" description="Basic and acidic residues" evidence="1">
    <location>
        <begin position="113"/>
        <end position="123"/>
    </location>
</feature>
<proteinExistence type="predicted"/>
<sequence length="160" mass="17318">MADPPATAAGGSSGGSSLPPTCLPPAACSWFGSNPVKPLNQPRPNRSAGYTWVGLGYSKTRLNRIKYRKVDEAWDGAIAGVHAVAVREGNVVAVVAFGDGEVDAAKPGGDSAEIGRDERHEPQQEQYQPLASLLPWLGLVDRQWWLRRRRRNHRAAPRTA</sequence>
<dbReference type="Proteomes" id="UP000008022">
    <property type="component" value="Unassembled WGS sequence"/>
</dbReference>
<keyword evidence="3" id="KW-1185">Reference proteome</keyword>
<dbReference type="HOGENOM" id="CLU_1838243_0_0_1"/>
<dbReference type="OMA" id="DERHEPQ"/>
<name>A0A0E0QZ63_ORYRU</name>
<feature type="region of interest" description="Disordered" evidence="1">
    <location>
        <begin position="104"/>
        <end position="125"/>
    </location>
</feature>
<evidence type="ECO:0000313" key="3">
    <source>
        <dbReference type="Proteomes" id="UP000008022"/>
    </source>
</evidence>
<evidence type="ECO:0000256" key="1">
    <source>
        <dbReference type="SAM" id="MobiDB-lite"/>
    </source>
</evidence>
<reference evidence="2" key="2">
    <citation type="submission" date="2015-06" db="UniProtKB">
        <authorList>
            <consortium name="EnsemblPlants"/>
        </authorList>
    </citation>
    <scope>IDENTIFICATION</scope>
</reference>
<dbReference type="EnsemblPlants" id="ORUFI10G10660.1">
    <property type="protein sequence ID" value="ORUFI10G10660.1"/>
    <property type="gene ID" value="ORUFI10G10660"/>
</dbReference>
<accession>A0A0E0QZ63</accession>
<dbReference type="Gramene" id="ORUFI10G10660.1">
    <property type="protein sequence ID" value="ORUFI10G10660.1"/>
    <property type="gene ID" value="ORUFI10G10660"/>
</dbReference>
<protein>
    <submittedName>
        <fullName evidence="2">Uncharacterized protein</fullName>
    </submittedName>
</protein>